<dbReference type="Proteomes" id="UP000006798">
    <property type="component" value="Chromosome 1"/>
</dbReference>
<proteinExistence type="predicted"/>
<reference evidence="1 2" key="1">
    <citation type="journal article" date="2011" name="J. Bacteriol.">
        <title>Complete genome sequence of the type strain Cupriavidus necator N-1.</title>
        <authorList>
            <person name="Poehlein A."/>
            <person name="Kusian B."/>
            <person name="Friedrich B."/>
            <person name="Daniel R."/>
            <person name="Bowien B."/>
        </authorList>
    </citation>
    <scope>NUCLEOTIDE SEQUENCE [LARGE SCALE GENOMIC DNA]</scope>
    <source>
        <strain evidence="2">ATCC 43291 / DSM 13513 / CCUG 52238 / LMG 8453 / N-1</strain>
    </source>
</reference>
<organism evidence="1 2">
    <name type="scientific">Cupriavidus necator (strain ATCC 43291 / DSM 13513 / CCUG 52238 / LMG 8453 / N-1)</name>
    <name type="common">Ralstonia eutropha</name>
    <dbReference type="NCBI Taxonomy" id="1042878"/>
    <lineage>
        <taxon>Bacteria</taxon>
        <taxon>Pseudomonadati</taxon>
        <taxon>Pseudomonadota</taxon>
        <taxon>Betaproteobacteria</taxon>
        <taxon>Burkholderiales</taxon>
        <taxon>Burkholderiaceae</taxon>
        <taxon>Cupriavidus</taxon>
    </lineage>
</organism>
<dbReference type="HOGENOM" id="CLU_179812_0_0_4"/>
<name>G0EQZ8_CUPNN</name>
<gene>
    <name evidence="1" type="ordered locus">CNE_1c11610</name>
</gene>
<evidence type="ECO:0000313" key="1">
    <source>
        <dbReference type="EMBL" id="AEI76516.1"/>
    </source>
</evidence>
<sequence length="84" mass="9594">MTRPALARTAGILCGNPEFRRFLAERFPVDWRDFSDLEDTDRAAAVLRHACGIKSRSELDSDPTAAQRFHAELGFPFNAWRRSK</sequence>
<evidence type="ECO:0000313" key="2">
    <source>
        <dbReference type="Proteomes" id="UP000006798"/>
    </source>
</evidence>
<dbReference type="EMBL" id="CP002877">
    <property type="protein sequence ID" value="AEI76516.1"/>
    <property type="molecule type" value="Genomic_DNA"/>
</dbReference>
<dbReference type="RefSeq" id="WP_013956169.1">
    <property type="nucleotide sequence ID" value="NC_015726.1"/>
</dbReference>
<accession>G0EQZ8</accession>
<dbReference type="AlphaFoldDB" id="G0EQZ8"/>
<protein>
    <submittedName>
        <fullName evidence="1">Uncharacterized protein</fullName>
    </submittedName>
</protein>
<dbReference type="GeneID" id="34310191"/>
<dbReference type="KEGG" id="cnc:CNE_1c11610"/>